<evidence type="ECO:0000313" key="1">
    <source>
        <dbReference type="EMBL" id="MEQ2289136.1"/>
    </source>
</evidence>
<proteinExistence type="predicted"/>
<evidence type="ECO:0000313" key="2">
    <source>
        <dbReference type="Proteomes" id="UP001469553"/>
    </source>
</evidence>
<dbReference type="Proteomes" id="UP001469553">
    <property type="component" value="Unassembled WGS sequence"/>
</dbReference>
<comment type="caution">
    <text evidence="1">The sequence shown here is derived from an EMBL/GenBank/DDBJ whole genome shotgun (WGS) entry which is preliminary data.</text>
</comment>
<sequence>MPQPSPADFSMHSLTYNTHLHIHIQGPRSNPNIMSALSAFFSGPRQNKSSHSGKMKWCECADRFLCMCVCVCRNYARNQTNLKRRSDSESVKWFKIVMLGSPNHGSLFN</sequence>
<organism evidence="1 2">
    <name type="scientific">Ameca splendens</name>
    <dbReference type="NCBI Taxonomy" id="208324"/>
    <lineage>
        <taxon>Eukaryota</taxon>
        <taxon>Metazoa</taxon>
        <taxon>Chordata</taxon>
        <taxon>Craniata</taxon>
        <taxon>Vertebrata</taxon>
        <taxon>Euteleostomi</taxon>
        <taxon>Actinopterygii</taxon>
        <taxon>Neopterygii</taxon>
        <taxon>Teleostei</taxon>
        <taxon>Neoteleostei</taxon>
        <taxon>Acanthomorphata</taxon>
        <taxon>Ovalentaria</taxon>
        <taxon>Atherinomorphae</taxon>
        <taxon>Cyprinodontiformes</taxon>
        <taxon>Goodeidae</taxon>
        <taxon>Ameca</taxon>
    </lineage>
</organism>
<name>A0ABV0Y618_9TELE</name>
<accession>A0ABV0Y618</accession>
<dbReference type="EMBL" id="JAHRIP010022299">
    <property type="protein sequence ID" value="MEQ2289136.1"/>
    <property type="molecule type" value="Genomic_DNA"/>
</dbReference>
<reference evidence="1 2" key="1">
    <citation type="submission" date="2021-06" db="EMBL/GenBank/DDBJ databases">
        <authorList>
            <person name="Palmer J.M."/>
        </authorList>
    </citation>
    <scope>NUCLEOTIDE SEQUENCE [LARGE SCALE GENOMIC DNA]</scope>
    <source>
        <strain evidence="1 2">AS_MEX2019</strain>
        <tissue evidence="1">Muscle</tissue>
    </source>
</reference>
<protein>
    <submittedName>
        <fullName evidence="1">Uncharacterized protein</fullName>
    </submittedName>
</protein>
<gene>
    <name evidence="1" type="ORF">AMECASPLE_029921</name>
</gene>
<keyword evidence="2" id="KW-1185">Reference proteome</keyword>